<evidence type="ECO:0000313" key="3">
    <source>
        <dbReference type="WBParaSite" id="nRc.2.0.1.t15093-RA"/>
    </source>
</evidence>
<organism evidence="2 3">
    <name type="scientific">Romanomermis culicivorax</name>
    <name type="common">Nematode worm</name>
    <dbReference type="NCBI Taxonomy" id="13658"/>
    <lineage>
        <taxon>Eukaryota</taxon>
        <taxon>Metazoa</taxon>
        <taxon>Ecdysozoa</taxon>
        <taxon>Nematoda</taxon>
        <taxon>Enoplea</taxon>
        <taxon>Dorylaimia</taxon>
        <taxon>Mermithida</taxon>
        <taxon>Mermithoidea</taxon>
        <taxon>Mermithidae</taxon>
        <taxon>Romanomermis</taxon>
    </lineage>
</organism>
<dbReference type="Proteomes" id="UP000887565">
    <property type="component" value="Unplaced"/>
</dbReference>
<dbReference type="WBParaSite" id="nRc.2.0.1.t15093-RA">
    <property type="protein sequence ID" value="nRc.2.0.1.t15093-RA"/>
    <property type="gene ID" value="nRc.2.0.1.g15093"/>
</dbReference>
<dbReference type="AlphaFoldDB" id="A0A915INS9"/>
<feature type="chain" id="PRO_5036688726" evidence="1">
    <location>
        <begin position="22"/>
        <end position="116"/>
    </location>
</feature>
<keyword evidence="1" id="KW-0732">Signal</keyword>
<sequence>MTVSLPLLAVLLCQCTTITERASLKLIVEINRQQLIEFRIFVKKLTFTAVIHKVDRFLQFQRIFLQHYMSKHLFSNYLSSVQEVRAEANSDSSHGHSLCKSDEENEHIDEVVIWED</sequence>
<evidence type="ECO:0000313" key="2">
    <source>
        <dbReference type="Proteomes" id="UP000887565"/>
    </source>
</evidence>
<name>A0A915INS9_ROMCU</name>
<protein>
    <submittedName>
        <fullName evidence="3">Secreted protein</fullName>
    </submittedName>
</protein>
<accession>A0A915INS9</accession>
<keyword evidence="2" id="KW-1185">Reference proteome</keyword>
<feature type="signal peptide" evidence="1">
    <location>
        <begin position="1"/>
        <end position="21"/>
    </location>
</feature>
<evidence type="ECO:0000256" key="1">
    <source>
        <dbReference type="SAM" id="SignalP"/>
    </source>
</evidence>
<reference evidence="3" key="1">
    <citation type="submission" date="2022-11" db="UniProtKB">
        <authorList>
            <consortium name="WormBaseParasite"/>
        </authorList>
    </citation>
    <scope>IDENTIFICATION</scope>
</reference>
<proteinExistence type="predicted"/>